<dbReference type="AlphaFoldDB" id="A0A0W8EA48"/>
<accession>A0A0W8EA48</accession>
<name>A0A0W8EA48_9ZZZZ</name>
<evidence type="ECO:0000313" key="1">
    <source>
        <dbReference type="EMBL" id="KUG05432.1"/>
    </source>
</evidence>
<sequence>MEIFLEKEVARWHCAECGEVVCCHNGLCLNCSLDKLRRNKKYRWGEE</sequence>
<proteinExistence type="predicted"/>
<dbReference type="EMBL" id="LNQE01001813">
    <property type="protein sequence ID" value="KUG05432.1"/>
    <property type="molecule type" value="Genomic_DNA"/>
</dbReference>
<reference evidence="1" key="1">
    <citation type="journal article" date="2015" name="Proc. Natl. Acad. Sci. U.S.A.">
        <title>Networks of energetic and metabolic interactions define dynamics in microbial communities.</title>
        <authorList>
            <person name="Embree M."/>
            <person name="Liu J.K."/>
            <person name="Al-Bassam M.M."/>
            <person name="Zengler K."/>
        </authorList>
    </citation>
    <scope>NUCLEOTIDE SEQUENCE</scope>
</reference>
<organism evidence="1">
    <name type="scientific">hydrocarbon metagenome</name>
    <dbReference type="NCBI Taxonomy" id="938273"/>
    <lineage>
        <taxon>unclassified sequences</taxon>
        <taxon>metagenomes</taxon>
        <taxon>ecological metagenomes</taxon>
    </lineage>
</organism>
<protein>
    <submittedName>
        <fullName evidence="1">Uncharacterized protein</fullName>
    </submittedName>
</protein>
<comment type="caution">
    <text evidence="1">The sequence shown here is derived from an EMBL/GenBank/DDBJ whole genome shotgun (WGS) entry which is preliminary data.</text>
</comment>
<gene>
    <name evidence="1" type="ORF">ASZ90_017114</name>
</gene>